<gene>
    <name evidence="12" type="ORF">HL667_05285</name>
</gene>
<evidence type="ECO:0000256" key="6">
    <source>
        <dbReference type="ARBA" id="ARBA00022692"/>
    </source>
</evidence>
<comment type="function">
    <text evidence="1">Part of the binding-protein-dependent transport system for glutamine; probably responsible for the translocation of the substrate across the membrane.</text>
</comment>
<dbReference type="InterPro" id="IPR000515">
    <property type="entry name" value="MetI-like"/>
</dbReference>
<dbReference type="InterPro" id="IPR035906">
    <property type="entry name" value="MetI-like_sf"/>
</dbReference>
<dbReference type="SUPFAM" id="SSF161098">
    <property type="entry name" value="MetI-like"/>
    <property type="match status" value="1"/>
</dbReference>
<dbReference type="RefSeq" id="WP_172109456.1">
    <property type="nucleotide sequence ID" value="NZ_JABFDM010000012.1"/>
</dbReference>
<feature type="transmembrane region" description="Helical" evidence="10">
    <location>
        <begin position="57"/>
        <end position="78"/>
    </location>
</feature>
<name>A0ABX2CB01_9BRAD</name>
<keyword evidence="4 10" id="KW-0813">Transport</keyword>
<evidence type="ECO:0000259" key="11">
    <source>
        <dbReference type="PROSITE" id="PS50928"/>
    </source>
</evidence>
<feature type="domain" description="ABC transmembrane type-1" evidence="11">
    <location>
        <begin position="21"/>
        <end position="210"/>
    </location>
</feature>
<comment type="caution">
    <text evidence="12">The sequence shown here is derived from an EMBL/GenBank/DDBJ whole genome shotgun (WGS) entry which is preliminary data.</text>
</comment>
<dbReference type="PANTHER" id="PTHR30614:SF20">
    <property type="entry name" value="GLUTAMINE TRANSPORT SYSTEM PERMEASE PROTEIN GLNP"/>
    <property type="match status" value="1"/>
</dbReference>
<evidence type="ECO:0000256" key="4">
    <source>
        <dbReference type="ARBA" id="ARBA00022448"/>
    </source>
</evidence>
<dbReference type="NCBIfam" id="TIGR01726">
    <property type="entry name" value="HEQRo_perm_3TM"/>
    <property type="match status" value="1"/>
</dbReference>
<sequence length="222" mass="24947">MNYTWDFAILAKYSHLFWVGLGWTMAYTLGTILLGTIIGLVVGIVRLGRPVVIDWLLIAYIELFRCTPLLVQIIWFYYAFPVVIGVNIPAHVAAVTVLSLYGGAFYAEIIRGSIESVPRGQWDAARALGLRPWRMMRLVILPQALKPMLAPYVNQSVTQLKNTSLVSVIAVPDLVYNATLINADTYRPLEVYTIIAIIYFAILFPATLVGRRFERGMSYDKA</sequence>
<keyword evidence="9 10" id="KW-0472">Membrane</keyword>
<organism evidence="12 13">
    <name type="scientific">Bradyrhizobium aeschynomenes</name>
    <dbReference type="NCBI Taxonomy" id="2734909"/>
    <lineage>
        <taxon>Bacteria</taxon>
        <taxon>Pseudomonadati</taxon>
        <taxon>Pseudomonadota</taxon>
        <taxon>Alphaproteobacteria</taxon>
        <taxon>Hyphomicrobiales</taxon>
        <taxon>Nitrobacteraceae</taxon>
        <taxon>Bradyrhizobium</taxon>
    </lineage>
</organism>
<evidence type="ECO:0000256" key="9">
    <source>
        <dbReference type="ARBA" id="ARBA00023136"/>
    </source>
</evidence>
<evidence type="ECO:0000256" key="5">
    <source>
        <dbReference type="ARBA" id="ARBA00022475"/>
    </source>
</evidence>
<proteinExistence type="inferred from homology"/>
<evidence type="ECO:0000313" key="13">
    <source>
        <dbReference type="Proteomes" id="UP000886476"/>
    </source>
</evidence>
<feature type="transmembrane region" description="Helical" evidence="10">
    <location>
        <begin position="90"/>
        <end position="109"/>
    </location>
</feature>
<dbReference type="Pfam" id="PF00528">
    <property type="entry name" value="BPD_transp_1"/>
    <property type="match status" value="1"/>
</dbReference>
<evidence type="ECO:0000256" key="7">
    <source>
        <dbReference type="ARBA" id="ARBA00022970"/>
    </source>
</evidence>
<evidence type="ECO:0000256" key="3">
    <source>
        <dbReference type="ARBA" id="ARBA00010072"/>
    </source>
</evidence>
<protein>
    <submittedName>
        <fullName evidence="12">Amino acid ABC transporter permease</fullName>
    </submittedName>
</protein>
<dbReference type="EMBL" id="JABFDN010000001">
    <property type="protein sequence ID" value="NPU64404.1"/>
    <property type="molecule type" value="Genomic_DNA"/>
</dbReference>
<feature type="transmembrane region" description="Helical" evidence="10">
    <location>
        <begin position="20"/>
        <end position="45"/>
    </location>
</feature>
<comment type="similarity">
    <text evidence="3">Belongs to the binding-protein-dependent transport system permease family. HisMQ subfamily.</text>
</comment>
<evidence type="ECO:0000256" key="10">
    <source>
        <dbReference type="RuleBase" id="RU363032"/>
    </source>
</evidence>
<reference evidence="12" key="1">
    <citation type="submission" date="2020-05" db="EMBL/GenBank/DDBJ databases">
        <title>Nod-independent and nitrogen-fixing Bradyrhizobium aeschynomene sp. nov. isolated from nodules of Aeschynomene indica.</title>
        <authorList>
            <person name="Zhang Z."/>
        </authorList>
    </citation>
    <scope>NUCLEOTIDE SEQUENCE</scope>
    <source>
        <strain evidence="12">83012</strain>
    </source>
</reference>
<keyword evidence="7" id="KW-0029">Amino-acid transport</keyword>
<dbReference type="CDD" id="cd06261">
    <property type="entry name" value="TM_PBP2"/>
    <property type="match status" value="1"/>
</dbReference>
<dbReference type="Proteomes" id="UP000886476">
    <property type="component" value="Unassembled WGS sequence"/>
</dbReference>
<accession>A0ABX2CB01</accession>
<dbReference type="PANTHER" id="PTHR30614">
    <property type="entry name" value="MEMBRANE COMPONENT OF AMINO ACID ABC TRANSPORTER"/>
    <property type="match status" value="1"/>
</dbReference>
<dbReference type="PROSITE" id="PS50928">
    <property type="entry name" value="ABC_TM1"/>
    <property type="match status" value="1"/>
</dbReference>
<comment type="subcellular location">
    <subcellularLocation>
        <location evidence="2">Cell inner membrane</location>
        <topology evidence="2">Multi-pass membrane protein</topology>
    </subcellularLocation>
    <subcellularLocation>
        <location evidence="10">Cell membrane</location>
        <topology evidence="10">Multi-pass membrane protein</topology>
    </subcellularLocation>
</comment>
<evidence type="ECO:0000256" key="2">
    <source>
        <dbReference type="ARBA" id="ARBA00004429"/>
    </source>
</evidence>
<keyword evidence="8 10" id="KW-1133">Transmembrane helix</keyword>
<dbReference type="Gene3D" id="1.10.3720.10">
    <property type="entry name" value="MetI-like"/>
    <property type="match status" value="1"/>
</dbReference>
<evidence type="ECO:0000256" key="1">
    <source>
        <dbReference type="ARBA" id="ARBA00003159"/>
    </source>
</evidence>
<feature type="transmembrane region" description="Helical" evidence="10">
    <location>
        <begin position="189"/>
        <end position="209"/>
    </location>
</feature>
<keyword evidence="6 10" id="KW-0812">Transmembrane</keyword>
<evidence type="ECO:0000313" key="12">
    <source>
        <dbReference type="EMBL" id="NPU64404.1"/>
    </source>
</evidence>
<dbReference type="InterPro" id="IPR043429">
    <property type="entry name" value="ArtM/GltK/GlnP/TcyL/YhdX-like"/>
</dbReference>
<evidence type="ECO:0000256" key="8">
    <source>
        <dbReference type="ARBA" id="ARBA00022989"/>
    </source>
</evidence>
<dbReference type="InterPro" id="IPR010065">
    <property type="entry name" value="AA_ABC_transptr_permease_3TM"/>
</dbReference>
<keyword evidence="5" id="KW-1003">Cell membrane</keyword>
<keyword evidence="13" id="KW-1185">Reference proteome</keyword>